<feature type="region of interest" description="Disordered" evidence="1">
    <location>
        <begin position="1"/>
        <end position="20"/>
    </location>
</feature>
<protein>
    <submittedName>
        <fullName evidence="2">Uncharacterized protein</fullName>
    </submittedName>
</protein>
<comment type="caution">
    <text evidence="2">The sequence shown here is derived from an EMBL/GenBank/DDBJ whole genome shotgun (WGS) entry which is preliminary data.</text>
</comment>
<dbReference type="EMBL" id="JABCKI010002016">
    <property type="protein sequence ID" value="KAG5647655.1"/>
    <property type="molecule type" value="Genomic_DNA"/>
</dbReference>
<reference evidence="2" key="2">
    <citation type="submission" date="2021-10" db="EMBL/GenBank/DDBJ databases">
        <title>Phylogenomics reveals ancestral predisposition of the termite-cultivated fungus Termitomyces towards a domesticated lifestyle.</title>
        <authorList>
            <person name="Auxier B."/>
            <person name="Grum-Grzhimaylo A."/>
            <person name="Cardenas M.E."/>
            <person name="Lodge J.D."/>
            <person name="Laessoe T."/>
            <person name="Pedersen O."/>
            <person name="Smith M.E."/>
            <person name="Kuyper T.W."/>
            <person name="Franco-Molano E.A."/>
            <person name="Baroni T.J."/>
            <person name="Aanen D.K."/>
        </authorList>
    </citation>
    <scope>NUCLEOTIDE SEQUENCE</scope>
    <source>
        <strain evidence="2">D49</strain>
    </source>
</reference>
<keyword evidence="3" id="KW-1185">Reference proteome</keyword>
<evidence type="ECO:0000313" key="2">
    <source>
        <dbReference type="EMBL" id="KAG5647655.1"/>
    </source>
</evidence>
<evidence type="ECO:0000256" key="1">
    <source>
        <dbReference type="SAM" id="MobiDB-lite"/>
    </source>
</evidence>
<sequence length="137" mass="15104">HAVDEPDDEETISGSPVKSLASSKATKSTVAQKISLKSVTPRSIAYIAVMLHFALTDASSWKSQYDGMDYKLLYNFIVDYFEDTPAPADQARIEALLKWWNEKTFPQHALALAAASTSMAKLREQRARAAAQQAQAL</sequence>
<feature type="non-terminal residue" evidence="2">
    <location>
        <position position="137"/>
    </location>
</feature>
<accession>A0A9P7KGA8</accession>
<evidence type="ECO:0000313" key="3">
    <source>
        <dbReference type="Proteomes" id="UP000717328"/>
    </source>
</evidence>
<gene>
    <name evidence="2" type="ORF">H0H81_007562</name>
</gene>
<feature type="compositionally biased region" description="Acidic residues" evidence="1">
    <location>
        <begin position="1"/>
        <end position="11"/>
    </location>
</feature>
<name>A0A9P7KGA8_9AGAR</name>
<dbReference type="AlphaFoldDB" id="A0A9P7KGA8"/>
<dbReference type="OrthoDB" id="2662502at2759"/>
<dbReference type="Pfam" id="PF20414">
    <property type="entry name" value="DUF6698"/>
    <property type="match status" value="1"/>
</dbReference>
<organism evidence="2 3">
    <name type="scientific">Sphagnurus paluster</name>
    <dbReference type="NCBI Taxonomy" id="117069"/>
    <lineage>
        <taxon>Eukaryota</taxon>
        <taxon>Fungi</taxon>
        <taxon>Dikarya</taxon>
        <taxon>Basidiomycota</taxon>
        <taxon>Agaricomycotina</taxon>
        <taxon>Agaricomycetes</taxon>
        <taxon>Agaricomycetidae</taxon>
        <taxon>Agaricales</taxon>
        <taxon>Tricholomatineae</taxon>
        <taxon>Lyophyllaceae</taxon>
        <taxon>Sphagnurus</taxon>
    </lineage>
</organism>
<dbReference type="Proteomes" id="UP000717328">
    <property type="component" value="Unassembled WGS sequence"/>
</dbReference>
<reference evidence="2" key="1">
    <citation type="submission" date="2021-02" db="EMBL/GenBank/DDBJ databases">
        <authorList>
            <person name="Nieuwenhuis M."/>
            <person name="Van De Peppel L.J.J."/>
        </authorList>
    </citation>
    <scope>NUCLEOTIDE SEQUENCE</scope>
    <source>
        <strain evidence="2">D49</strain>
    </source>
</reference>
<dbReference type="InterPro" id="IPR046521">
    <property type="entry name" value="DUF6698"/>
</dbReference>
<proteinExistence type="predicted"/>